<dbReference type="Proteomes" id="UP001164737">
    <property type="component" value="Chromosome"/>
</dbReference>
<dbReference type="RefSeq" id="WP_268214745.1">
    <property type="nucleotide sequence ID" value="NZ_CP107241.1"/>
</dbReference>
<dbReference type="AlphaFoldDB" id="A0AA47IE83"/>
<organism evidence="1 2">
    <name type="scientific">Xanthomonas hortorum</name>
    <dbReference type="NCBI Taxonomy" id="56454"/>
    <lineage>
        <taxon>Bacteria</taxon>
        <taxon>Pseudomonadati</taxon>
        <taxon>Pseudomonadota</taxon>
        <taxon>Gammaproteobacteria</taxon>
        <taxon>Lysobacterales</taxon>
        <taxon>Lysobacteraceae</taxon>
        <taxon>Xanthomonas</taxon>
    </lineage>
</organism>
<evidence type="ECO:0000313" key="2">
    <source>
        <dbReference type="Proteomes" id="UP001164737"/>
    </source>
</evidence>
<sequence>MTGLAHTYPAGGEVQAIDKAQQDARRLETRAVDYATEPDTLAGINEELDRARARLDRLLSPWRRP</sequence>
<evidence type="ECO:0000313" key="1">
    <source>
        <dbReference type="EMBL" id="WAH66078.1"/>
    </source>
</evidence>
<name>A0AA47IE83_9XANT</name>
<accession>A0AA47IE83</accession>
<reference evidence="1" key="1">
    <citation type="submission" date="2022-10" db="EMBL/GenBank/DDBJ databases">
        <title>Complete genome sequence resource for Xanthomonas hortorum isolated from Greek Oregano.</title>
        <authorList>
            <person name="Gonzalez-Tobon J."/>
            <person name="Helmann T.C."/>
            <person name="Daughtrey M."/>
            <person name="Stodghill P.V."/>
            <person name="Filiatrault M.J."/>
        </authorList>
    </citation>
    <scope>NUCLEOTIDE SEQUENCE</scope>
    <source>
        <strain evidence="1">Oregano 108</strain>
    </source>
</reference>
<proteinExistence type="predicted"/>
<gene>
    <name evidence="1" type="ORF">OEG85_09120</name>
</gene>
<protein>
    <submittedName>
        <fullName evidence="1">Uncharacterized protein</fullName>
    </submittedName>
</protein>
<dbReference type="EMBL" id="CP107241">
    <property type="protein sequence ID" value="WAH66078.1"/>
    <property type="molecule type" value="Genomic_DNA"/>
</dbReference>